<keyword evidence="3" id="KW-1185">Reference proteome</keyword>
<dbReference type="RefSeq" id="XP_012893996.1">
    <property type="nucleotide sequence ID" value="XM_013038542.1"/>
</dbReference>
<dbReference type="InParanoid" id="D8LVV9"/>
<accession>D8LVV9</accession>
<reference evidence="2" key="1">
    <citation type="submission" date="2010-02" db="EMBL/GenBank/DDBJ databases">
        <title>Sequencing and annotation of the Blastocystis hominis genome.</title>
        <authorList>
            <person name="Wincker P."/>
        </authorList>
    </citation>
    <scope>NUCLEOTIDE SEQUENCE</scope>
    <source>
        <strain evidence="2">Singapore isolate B</strain>
    </source>
</reference>
<feature type="compositionally biased region" description="Basic and acidic residues" evidence="1">
    <location>
        <begin position="205"/>
        <end position="222"/>
    </location>
</feature>
<feature type="region of interest" description="Disordered" evidence="1">
    <location>
        <begin position="82"/>
        <end position="234"/>
    </location>
</feature>
<dbReference type="GeneID" id="24917663"/>
<feature type="compositionally biased region" description="Basic and acidic residues" evidence="1">
    <location>
        <begin position="181"/>
        <end position="195"/>
    </location>
</feature>
<dbReference type="AlphaFoldDB" id="D8LVV9"/>
<feature type="compositionally biased region" description="Basic residues" evidence="1">
    <location>
        <begin position="97"/>
        <end position="107"/>
    </location>
</feature>
<evidence type="ECO:0000313" key="3">
    <source>
        <dbReference type="Proteomes" id="UP000008312"/>
    </source>
</evidence>
<proteinExistence type="predicted"/>
<name>D8LVV9_BLAHO</name>
<organism evidence="2">
    <name type="scientific">Blastocystis hominis</name>
    <dbReference type="NCBI Taxonomy" id="12968"/>
    <lineage>
        <taxon>Eukaryota</taxon>
        <taxon>Sar</taxon>
        <taxon>Stramenopiles</taxon>
        <taxon>Bigyra</taxon>
        <taxon>Opalozoa</taxon>
        <taxon>Opalinata</taxon>
        <taxon>Blastocystidae</taxon>
        <taxon>Blastocystis</taxon>
    </lineage>
</organism>
<protein>
    <submittedName>
        <fullName evidence="2">Uncharacterized protein</fullName>
    </submittedName>
</protein>
<evidence type="ECO:0000313" key="2">
    <source>
        <dbReference type="EMBL" id="CBK19948.2"/>
    </source>
</evidence>
<dbReference type="EMBL" id="FN668638">
    <property type="protein sequence ID" value="CBK19948.2"/>
    <property type="molecule type" value="Genomic_DNA"/>
</dbReference>
<sequence>MDGNGTRDLISFILQSPHSKTISSLSATFCALWRIDRFPGSVSPTPKSKKRKQPVKTSCDVAPSIQVSPFLFLFPLRTALHSPQSRRLARTAGPREGRHRVHRRERHHAADHAGRRHAQNQKEKHASAGILTSRAHPAPAERAAPRGSAAHFSGGRSGRSEGSEGSEGSDAARVDGGGSEVRSEGGEREAVDGTDRQPAAAAKTAETRTREREKRGNEDGSKGIDGSKGAIQGR</sequence>
<gene>
    <name evidence="2" type="ORF">GSBLH_T00000351001</name>
</gene>
<dbReference type="Proteomes" id="UP000008312">
    <property type="component" value="Unassembled WGS sequence"/>
</dbReference>
<evidence type="ECO:0000256" key="1">
    <source>
        <dbReference type="SAM" id="MobiDB-lite"/>
    </source>
</evidence>
<feature type="compositionally biased region" description="Low complexity" evidence="1">
    <location>
        <begin position="134"/>
        <end position="154"/>
    </location>
</feature>